<name>A0A399S3P0_9BACT</name>
<evidence type="ECO:0000313" key="2">
    <source>
        <dbReference type="Proteomes" id="UP000266005"/>
    </source>
</evidence>
<organism evidence="1 2">
    <name type="scientific">Pontibacter oryzae</name>
    <dbReference type="NCBI Taxonomy" id="2304593"/>
    <lineage>
        <taxon>Bacteria</taxon>
        <taxon>Pseudomonadati</taxon>
        <taxon>Bacteroidota</taxon>
        <taxon>Cytophagia</taxon>
        <taxon>Cytophagales</taxon>
        <taxon>Hymenobacteraceae</taxon>
        <taxon>Pontibacter</taxon>
    </lineage>
</organism>
<evidence type="ECO:0008006" key="3">
    <source>
        <dbReference type="Google" id="ProtNLM"/>
    </source>
</evidence>
<evidence type="ECO:0000313" key="1">
    <source>
        <dbReference type="EMBL" id="RIJ37089.1"/>
    </source>
</evidence>
<accession>A0A399S3P0</accession>
<keyword evidence="2" id="KW-1185">Reference proteome</keyword>
<protein>
    <recommendedName>
        <fullName evidence="3">Adhesin domain-containing protein</fullName>
    </recommendedName>
</protein>
<comment type="caution">
    <text evidence="1">The sequence shown here is derived from an EMBL/GenBank/DDBJ whole genome shotgun (WGS) entry which is preliminary data.</text>
</comment>
<reference evidence="2" key="1">
    <citation type="submission" date="2018-08" db="EMBL/GenBank/DDBJ databases">
        <title>Mucilaginibacter sp. MYSH2.</title>
        <authorList>
            <person name="Seo T."/>
        </authorList>
    </citation>
    <scope>NUCLEOTIDE SEQUENCE [LARGE SCALE GENOMIC DNA]</scope>
    <source>
        <strain evidence="2">KIRAN</strain>
    </source>
</reference>
<dbReference type="EMBL" id="QWGE01000004">
    <property type="protein sequence ID" value="RIJ37089.1"/>
    <property type="molecule type" value="Genomic_DNA"/>
</dbReference>
<dbReference type="AlphaFoldDB" id="A0A399S3P0"/>
<gene>
    <name evidence="1" type="ORF">D1627_13390</name>
</gene>
<dbReference type="OrthoDB" id="1117657at2"/>
<proteinExistence type="predicted"/>
<sequence>MEEQTGDLSACTAAYDVEKRKVIEKSFKVTSKDILSFENEWGKVHVNTWDKNEVQVRVDVIARAGTEAKAQEVLNNIKVVESRSGNTYSFRTKREPMRISNNDKSMEINYTIYMPANNAIAVKNSFGDVYLASLKGKADIDISYGSLKCDRLANSSNNVKLSYSSGSCTYINGGNLSIAFSSMKVDEASGLQGHSKYSDFKVGNLEQTMEMDLKYGSFKIDNISKNIQKISLDSGFTPVSLNFADNTAFNFDVNVQFGNFNVDKSLVTITSHEKSYTSAEYKGRFGGASPKGLVSITSKYGDVKFTK</sequence>
<dbReference type="Proteomes" id="UP000266005">
    <property type="component" value="Unassembled WGS sequence"/>
</dbReference>